<evidence type="ECO:0000256" key="5">
    <source>
        <dbReference type="ARBA" id="ARBA00030451"/>
    </source>
</evidence>
<evidence type="ECO:0000256" key="6">
    <source>
        <dbReference type="ARBA" id="ARBA00032651"/>
    </source>
</evidence>
<evidence type="ECO:0000313" key="10">
    <source>
        <dbReference type="Proteomes" id="UP001620626"/>
    </source>
</evidence>
<dbReference type="PANTHER" id="PTHR46138">
    <property type="entry name" value="PROTEIN DR1"/>
    <property type="match status" value="1"/>
</dbReference>
<sequence>MGVAGAGFVLILVVGTTASDGQGKGLVVGGGAGDTLRKEMTEEENEVGLPQKGVNMIIKDALPDMRIANETRELLNQCCVEFVRHVSREAQHISSKDQRKTIYHDHVQKALKNLGFPREYVDAANSVLGECKIAAEKRLKRKNSRLDKCGIPEEQLWQMQQQLIEKVGGGEGTAAIWKWNGHKVRVNGVELEEWRMINDNKLLDWIGIGARTKRDDF</sequence>
<dbReference type="AlphaFoldDB" id="A0ABD2K558"/>
<feature type="chain" id="PRO_5044787606" description="Protein Dr1" evidence="7">
    <location>
        <begin position="19"/>
        <end position="217"/>
    </location>
</feature>
<keyword evidence="4" id="KW-0539">Nucleus</keyword>
<feature type="domain" description="Transcription factor CBF/NF-Y/archaeal histone" evidence="8">
    <location>
        <begin position="48"/>
        <end position="111"/>
    </location>
</feature>
<evidence type="ECO:0000256" key="4">
    <source>
        <dbReference type="ARBA" id="ARBA00023242"/>
    </source>
</evidence>
<dbReference type="Proteomes" id="UP001620626">
    <property type="component" value="Unassembled WGS sequence"/>
</dbReference>
<comment type="caution">
    <text evidence="9">The sequence shown here is derived from an EMBL/GenBank/DDBJ whole genome shotgun (WGS) entry which is preliminary data.</text>
</comment>
<proteinExistence type="inferred from homology"/>
<dbReference type="InterPro" id="IPR009072">
    <property type="entry name" value="Histone-fold"/>
</dbReference>
<evidence type="ECO:0000256" key="7">
    <source>
        <dbReference type="SAM" id="SignalP"/>
    </source>
</evidence>
<feature type="signal peptide" evidence="7">
    <location>
        <begin position="1"/>
        <end position="18"/>
    </location>
</feature>
<evidence type="ECO:0000256" key="2">
    <source>
        <dbReference type="ARBA" id="ARBA00009245"/>
    </source>
</evidence>
<comment type="similarity">
    <text evidence="2">Belongs to the NC2 beta/DR1 family.</text>
</comment>
<keyword evidence="10" id="KW-1185">Reference proteome</keyword>
<dbReference type="InterPro" id="IPR003958">
    <property type="entry name" value="CBFA_NFYB_domain"/>
</dbReference>
<accession>A0ABD2K558</accession>
<dbReference type="InterPro" id="IPR042225">
    <property type="entry name" value="Ncb2"/>
</dbReference>
<evidence type="ECO:0000256" key="3">
    <source>
        <dbReference type="ARBA" id="ARBA00018742"/>
    </source>
</evidence>
<evidence type="ECO:0000313" key="9">
    <source>
        <dbReference type="EMBL" id="KAL3098031.1"/>
    </source>
</evidence>
<protein>
    <recommendedName>
        <fullName evidence="3">Protein Dr1</fullName>
    </recommendedName>
    <alternativeName>
        <fullName evidence="6">Down-regulator of transcription 1</fullName>
    </alternativeName>
    <alternativeName>
        <fullName evidence="5">Negative cofactor 2-beta</fullName>
    </alternativeName>
</protein>
<dbReference type="EMBL" id="JBICBT010000830">
    <property type="protein sequence ID" value="KAL3098031.1"/>
    <property type="molecule type" value="Genomic_DNA"/>
</dbReference>
<comment type="subcellular location">
    <subcellularLocation>
        <location evidence="1">Nucleus</location>
    </subcellularLocation>
</comment>
<dbReference type="CDD" id="cd22905">
    <property type="entry name" value="HFD_Dr1"/>
    <property type="match status" value="1"/>
</dbReference>
<evidence type="ECO:0000259" key="8">
    <source>
        <dbReference type="Pfam" id="PF00808"/>
    </source>
</evidence>
<organism evidence="9 10">
    <name type="scientific">Heterodera trifolii</name>
    <dbReference type="NCBI Taxonomy" id="157864"/>
    <lineage>
        <taxon>Eukaryota</taxon>
        <taxon>Metazoa</taxon>
        <taxon>Ecdysozoa</taxon>
        <taxon>Nematoda</taxon>
        <taxon>Chromadorea</taxon>
        <taxon>Rhabditida</taxon>
        <taxon>Tylenchina</taxon>
        <taxon>Tylenchomorpha</taxon>
        <taxon>Tylenchoidea</taxon>
        <taxon>Heteroderidae</taxon>
        <taxon>Heteroderinae</taxon>
        <taxon>Heterodera</taxon>
    </lineage>
</organism>
<evidence type="ECO:0000256" key="1">
    <source>
        <dbReference type="ARBA" id="ARBA00004123"/>
    </source>
</evidence>
<reference evidence="9 10" key="1">
    <citation type="submission" date="2024-10" db="EMBL/GenBank/DDBJ databases">
        <authorList>
            <person name="Kim D."/>
        </authorList>
    </citation>
    <scope>NUCLEOTIDE SEQUENCE [LARGE SCALE GENOMIC DNA]</scope>
    <source>
        <strain evidence="9">BH-2024</strain>
    </source>
</reference>
<keyword evidence="7" id="KW-0732">Signal</keyword>
<dbReference type="PANTHER" id="PTHR46138:SF1">
    <property type="entry name" value="PROTEIN DR1"/>
    <property type="match status" value="1"/>
</dbReference>
<dbReference type="SUPFAM" id="SSF47113">
    <property type="entry name" value="Histone-fold"/>
    <property type="match status" value="1"/>
</dbReference>
<name>A0ABD2K558_9BILA</name>
<dbReference type="GO" id="GO:0005634">
    <property type="term" value="C:nucleus"/>
    <property type="evidence" value="ECO:0007669"/>
    <property type="project" value="UniProtKB-SubCell"/>
</dbReference>
<dbReference type="Gene3D" id="1.10.20.10">
    <property type="entry name" value="Histone, subunit A"/>
    <property type="match status" value="1"/>
</dbReference>
<dbReference type="Pfam" id="PF00808">
    <property type="entry name" value="CBFD_NFYB_HMF"/>
    <property type="match status" value="1"/>
</dbReference>
<gene>
    <name evidence="9" type="ORF">niasHT_027576</name>
</gene>